<keyword evidence="2" id="KW-0812">Transmembrane</keyword>
<evidence type="ECO:0000313" key="4">
    <source>
        <dbReference type="Proteomes" id="UP000193622"/>
    </source>
</evidence>
<dbReference type="AlphaFoldDB" id="A0A1X1WNV1"/>
<dbReference type="RefSeq" id="WP_085174670.1">
    <property type="nucleotide sequence ID" value="NZ_LQPC01000029.1"/>
</dbReference>
<feature type="transmembrane region" description="Helical" evidence="2">
    <location>
        <begin position="217"/>
        <end position="241"/>
    </location>
</feature>
<feature type="transmembrane region" description="Helical" evidence="2">
    <location>
        <begin position="372"/>
        <end position="394"/>
    </location>
</feature>
<protein>
    <submittedName>
        <fullName evidence="3">Peptidase</fullName>
    </submittedName>
</protein>
<dbReference type="PANTHER" id="PTHR34219">
    <property type="entry name" value="IRON-REGULATED INNER MEMBRANE PROTEIN-RELATED"/>
    <property type="match status" value="1"/>
</dbReference>
<organism evidence="3 4">
    <name type="scientific">Mycolicibacterium iranicum</name>
    <name type="common">Mycobacterium iranicum</name>
    <dbReference type="NCBI Taxonomy" id="912594"/>
    <lineage>
        <taxon>Bacteria</taxon>
        <taxon>Bacillati</taxon>
        <taxon>Actinomycetota</taxon>
        <taxon>Actinomycetes</taxon>
        <taxon>Mycobacteriales</taxon>
        <taxon>Mycobacteriaceae</taxon>
        <taxon>Mycolicibacterium</taxon>
    </lineage>
</organism>
<keyword evidence="2" id="KW-1133">Transmembrane helix</keyword>
<evidence type="ECO:0000313" key="3">
    <source>
        <dbReference type="EMBL" id="ORV88203.1"/>
    </source>
</evidence>
<sequence>MTIPDDTLEPTSTTQPPQAIPPHRWRALVVRLHFYAGVLVGPFLVVAALTGGAYALAPTLEKFVYRDVLTVEAADRPLPLADQVAAAQSAHPGLAMTGLRPPSAPDESTRVYFADPELGEDLLRAVFVDPYTGRVLGDENTWLGYLPLSTWLDGLHRHLNLGEPGRIYSEIAASWLWVVALGGLYLWLVKTAGDRRRGRSGRILSVDRSVSGRSRTLNWHGATGVWLLAGLLFLSATGITWSTYAGAHVSDIRTAFNWQRPQLNTNLLADAHAGHGGHAAGHEGADPATVDYAAVLDAADVAGVRRPVELTLPSEQGQGITVTEIDKPYRWTTNSASVDPTAMTVTGTIDYWRDYSLIAKLADWGIRAHMGFLFGLLNQIVLLGIAAGLLTVIVRGYRMWWQRRPTRGSRWAVGRPPVRGGMRRLSPLAIGVVAVAAVAVGWFLPLLGLSLLGFLVVDVVVGALKRRKAGSDV</sequence>
<evidence type="ECO:0000256" key="1">
    <source>
        <dbReference type="SAM" id="MobiDB-lite"/>
    </source>
</evidence>
<dbReference type="EMBL" id="LQPC01000029">
    <property type="protein sequence ID" value="ORV88203.1"/>
    <property type="molecule type" value="Genomic_DNA"/>
</dbReference>
<dbReference type="Proteomes" id="UP000193622">
    <property type="component" value="Unassembled WGS sequence"/>
</dbReference>
<gene>
    <name evidence="3" type="ORF">AWC12_13320</name>
</gene>
<reference evidence="3 4" key="1">
    <citation type="submission" date="2016-01" db="EMBL/GenBank/DDBJ databases">
        <title>The new phylogeny of the genus Mycobacterium.</title>
        <authorList>
            <person name="Tarcisio F."/>
            <person name="Conor M."/>
            <person name="Antonella G."/>
            <person name="Elisabetta G."/>
            <person name="Giulia F.S."/>
            <person name="Sara T."/>
            <person name="Anna F."/>
            <person name="Clotilde B."/>
            <person name="Roberto B."/>
            <person name="Veronica D.S."/>
            <person name="Fabio R."/>
            <person name="Monica P."/>
            <person name="Olivier J."/>
            <person name="Enrico T."/>
            <person name="Nicola S."/>
        </authorList>
    </citation>
    <scope>NUCLEOTIDE SEQUENCE [LARGE SCALE GENOMIC DNA]</scope>
    <source>
        <strain evidence="3 4">DSM 45541</strain>
    </source>
</reference>
<feature type="transmembrane region" description="Helical" evidence="2">
    <location>
        <begin position="34"/>
        <end position="57"/>
    </location>
</feature>
<accession>A0A1X1WNV1</accession>
<keyword evidence="2" id="KW-0472">Membrane</keyword>
<proteinExistence type="predicted"/>
<name>A0A1X1WNV1_MYCIR</name>
<comment type="caution">
    <text evidence="3">The sequence shown here is derived from an EMBL/GenBank/DDBJ whole genome shotgun (WGS) entry which is preliminary data.</text>
</comment>
<dbReference type="PANTHER" id="PTHR34219:SF1">
    <property type="entry name" value="PEPSY DOMAIN-CONTAINING PROTEIN"/>
    <property type="match status" value="1"/>
</dbReference>
<feature type="transmembrane region" description="Helical" evidence="2">
    <location>
        <begin position="425"/>
        <end position="443"/>
    </location>
</feature>
<dbReference type="InterPro" id="IPR005625">
    <property type="entry name" value="PepSY-ass_TM"/>
</dbReference>
<evidence type="ECO:0000256" key="2">
    <source>
        <dbReference type="SAM" id="Phobius"/>
    </source>
</evidence>
<feature type="transmembrane region" description="Helical" evidence="2">
    <location>
        <begin position="167"/>
        <end position="189"/>
    </location>
</feature>
<feature type="region of interest" description="Disordered" evidence="1">
    <location>
        <begin position="1"/>
        <end position="20"/>
    </location>
</feature>
<dbReference type="Pfam" id="PF03929">
    <property type="entry name" value="PepSY_TM"/>
    <property type="match status" value="1"/>
</dbReference>